<dbReference type="SUPFAM" id="SSF52343">
    <property type="entry name" value="Ferredoxin reductase-like, C-terminal NADP-linked domain"/>
    <property type="match status" value="1"/>
</dbReference>
<name>A0AA36JR34_9DINO</name>
<dbReference type="InterPro" id="IPR001709">
    <property type="entry name" value="Flavoprot_Pyr_Nucl_cyt_Rdtase"/>
</dbReference>
<evidence type="ECO:0000256" key="3">
    <source>
        <dbReference type="ARBA" id="ARBA00013223"/>
    </source>
</evidence>
<keyword evidence="7" id="KW-0560">Oxidoreductase</keyword>
<dbReference type="SUPFAM" id="SSF63380">
    <property type="entry name" value="Riboflavin synthase domain-like"/>
    <property type="match status" value="1"/>
</dbReference>
<dbReference type="GO" id="GO:0004324">
    <property type="term" value="F:ferredoxin-NADP+ reductase activity"/>
    <property type="evidence" value="ECO:0007669"/>
    <property type="project" value="UniProtKB-EC"/>
</dbReference>
<comment type="caution">
    <text evidence="11">The sequence shown here is derived from an EMBL/GenBank/DDBJ whole genome shotgun (WGS) entry which is preliminary data.</text>
</comment>
<comment type="catalytic activity">
    <reaction evidence="8">
        <text>2 reduced [2Fe-2S]-[ferredoxin] + NADP(+) + H(+) = 2 oxidized [2Fe-2S]-[ferredoxin] + NADPH</text>
        <dbReference type="Rhea" id="RHEA:20125"/>
        <dbReference type="Rhea" id="RHEA-COMP:10000"/>
        <dbReference type="Rhea" id="RHEA-COMP:10001"/>
        <dbReference type="ChEBI" id="CHEBI:15378"/>
        <dbReference type="ChEBI" id="CHEBI:33737"/>
        <dbReference type="ChEBI" id="CHEBI:33738"/>
        <dbReference type="ChEBI" id="CHEBI:57783"/>
        <dbReference type="ChEBI" id="CHEBI:58349"/>
        <dbReference type="EC" id="1.18.1.2"/>
    </reaction>
</comment>
<feature type="binding site" evidence="9">
    <location>
        <begin position="313"/>
        <end position="314"/>
    </location>
    <ligand>
        <name>NADP(+)</name>
        <dbReference type="ChEBI" id="CHEBI:58349"/>
    </ligand>
</feature>
<keyword evidence="5" id="KW-0274">FAD</keyword>
<feature type="binding site" evidence="9">
    <location>
        <position position="247"/>
    </location>
    <ligand>
        <name>NADP(+)</name>
        <dbReference type="ChEBI" id="CHEBI:58349"/>
    </ligand>
</feature>
<comment type="cofactor">
    <cofactor evidence="1">
        <name>FAD</name>
        <dbReference type="ChEBI" id="CHEBI:57692"/>
    </cofactor>
</comment>
<keyword evidence="12" id="KW-1185">Reference proteome</keyword>
<evidence type="ECO:0000256" key="6">
    <source>
        <dbReference type="ARBA" id="ARBA00022857"/>
    </source>
</evidence>
<keyword evidence="6 9" id="KW-0521">NADP</keyword>
<proteinExistence type="inferred from homology"/>
<reference evidence="11" key="1">
    <citation type="submission" date="2023-08" db="EMBL/GenBank/DDBJ databases">
        <authorList>
            <person name="Chen Y."/>
            <person name="Shah S."/>
            <person name="Dougan E. K."/>
            <person name="Thang M."/>
            <person name="Chan C."/>
        </authorList>
    </citation>
    <scope>NUCLEOTIDE SEQUENCE</scope>
</reference>
<feature type="non-terminal residue" evidence="11">
    <location>
        <position position="334"/>
    </location>
</feature>
<evidence type="ECO:0000256" key="7">
    <source>
        <dbReference type="ARBA" id="ARBA00023002"/>
    </source>
</evidence>
<evidence type="ECO:0000256" key="2">
    <source>
        <dbReference type="ARBA" id="ARBA00008312"/>
    </source>
</evidence>
<keyword evidence="4" id="KW-0285">Flavoprotein</keyword>
<feature type="binding site" evidence="9">
    <location>
        <position position="151"/>
    </location>
    <ligand>
        <name>NADP(+)</name>
        <dbReference type="ChEBI" id="CHEBI:58349"/>
    </ligand>
</feature>
<dbReference type="InterPro" id="IPR039261">
    <property type="entry name" value="FNR_nucleotide-bd"/>
</dbReference>
<evidence type="ECO:0000313" key="12">
    <source>
        <dbReference type="Proteomes" id="UP001178507"/>
    </source>
</evidence>
<accession>A0AA36JR34</accession>
<dbReference type="AlphaFoldDB" id="A0AA36JR34"/>
<dbReference type="FunFam" id="3.40.50.80:FF:000008">
    <property type="entry name" value="Ferredoxin--NADP reductase, chloroplastic"/>
    <property type="match status" value="1"/>
</dbReference>
<dbReference type="EMBL" id="CAUJNA010003841">
    <property type="protein sequence ID" value="CAJ1410838.1"/>
    <property type="molecule type" value="Genomic_DNA"/>
</dbReference>
<dbReference type="PANTHER" id="PTHR43314">
    <property type="match status" value="1"/>
</dbReference>
<dbReference type="InterPro" id="IPR017927">
    <property type="entry name" value="FAD-bd_FR_type"/>
</dbReference>
<feature type="binding site" evidence="9">
    <location>
        <position position="171"/>
    </location>
    <ligand>
        <name>NADP(+)</name>
        <dbReference type="ChEBI" id="CHEBI:58349"/>
    </ligand>
</feature>
<evidence type="ECO:0000256" key="1">
    <source>
        <dbReference type="ARBA" id="ARBA00001974"/>
    </source>
</evidence>
<comment type="similarity">
    <text evidence="2">Belongs to the ferredoxin--NADP reductase type 1 family.</text>
</comment>
<dbReference type="Proteomes" id="UP001178507">
    <property type="component" value="Unassembled WGS sequence"/>
</dbReference>
<dbReference type="Gene3D" id="2.40.30.10">
    <property type="entry name" value="Translation factors"/>
    <property type="match status" value="1"/>
</dbReference>
<dbReference type="PIRSF" id="PIRSF000361">
    <property type="entry name" value="Frd-NADP+_RD"/>
    <property type="match status" value="1"/>
</dbReference>
<dbReference type="Pfam" id="PF00175">
    <property type="entry name" value="NAD_binding_1"/>
    <property type="match status" value="1"/>
</dbReference>
<organism evidence="11 12">
    <name type="scientific">Effrenium voratum</name>
    <dbReference type="NCBI Taxonomy" id="2562239"/>
    <lineage>
        <taxon>Eukaryota</taxon>
        <taxon>Sar</taxon>
        <taxon>Alveolata</taxon>
        <taxon>Dinophyceae</taxon>
        <taxon>Suessiales</taxon>
        <taxon>Symbiodiniaceae</taxon>
        <taxon>Effrenium</taxon>
    </lineage>
</organism>
<gene>
    <name evidence="11" type="ORF">EVOR1521_LOCUS31573</name>
</gene>
<dbReference type="PRINTS" id="PR00371">
    <property type="entry name" value="FPNCR"/>
</dbReference>
<evidence type="ECO:0000256" key="8">
    <source>
        <dbReference type="ARBA" id="ARBA00047776"/>
    </source>
</evidence>
<sequence>MLTFVAPSGAAPTAPALRAGAAPGAAGTAPGAAFSAPIVGAAALAAVVGRKASATTRRAAAVKKKGAKVVHGKEIPWNLFTPKAPYQGKVVENDKHPQTLTEETGDANWETTHVTFDHGGKVPYIEGQSIGVIAPGPDKKGETPAKIRLYSIASSAVGDNQNSKTVSLCVKRVVELDGKFANREKGEDKADKAGTAYPDNKVYRGVCSNHICDMTPGDDVLITGPSGAEMLLPEDPEANIIMLATGTGIAPMRSYCRLLFHDDAGAGSDGRKFKGLAWLFMGVPYSKSLLYDDEHQEYKSKYPDQFRYDYAVSREQTNAEGQKMYIQTKMAEYA</sequence>
<feature type="binding site" evidence="9">
    <location>
        <position position="323"/>
    </location>
    <ligand>
        <name>NADP(+)</name>
        <dbReference type="ChEBI" id="CHEBI:58349"/>
    </ligand>
</feature>
<evidence type="ECO:0000256" key="9">
    <source>
        <dbReference type="PIRSR" id="PIRSR000361-1"/>
    </source>
</evidence>
<protein>
    <recommendedName>
        <fullName evidence="3">ferredoxin--NADP(+) reductase</fullName>
        <ecNumber evidence="3">1.18.1.2</ecNumber>
    </recommendedName>
</protein>
<dbReference type="EC" id="1.18.1.2" evidence="3"/>
<dbReference type="InterPro" id="IPR017938">
    <property type="entry name" value="Riboflavin_synthase-like_b-brl"/>
</dbReference>
<evidence type="ECO:0000256" key="4">
    <source>
        <dbReference type="ARBA" id="ARBA00022630"/>
    </source>
</evidence>
<dbReference type="InterPro" id="IPR015701">
    <property type="entry name" value="FNR"/>
</dbReference>
<dbReference type="InterPro" id="IPR001433">
    <property type="entry name" value="OxRdtase_FAD/NAD-bd"/>
</dbReference>
<dbReference type="Gene3D" id="3.40.50.80">
    <property type="entry name" value="Nucleotide-binding domain of ferredoxin-NADP reductase (FNR) module"/>
    <property type="match status" value="1"/>
</dbReference>
<dbReference type="CDD" id="cd06208">
    <property type="entry name" value="CYPOR_like_FNR"/>
    <property type="match status" value="1"/>
</dbReference>
<feature type="binding site" evidence="9">
    <location>
        <begin position="283"/>
        <end position="284"/>
    </location>
    <ligand>
        <name>NADP(+)</name>
        <dbReference type="ChEBI" id="CHEBI:58349"/>
    </ligand>
</feature>
<feature type="domain" description="FAD-binding FR-type" evidence="10">
    <location>
        <begin position="83"/>
        <end position="232"/>
    </location>
</feature>
<feature type="non-terminal residue" evidence="11">
    <location>
        <position position="1"/>
    </location>
</feature>
<evidence type="ECO:0000313" key="11">
    <source>
        <dbReference type="EMBL" id="CAJ1410838.1"/>
    </source>
</evidence>
<evidence type="ECO:0000259" key="10">
    <source>
        <dbReference type="PROSITE" id="PS51384"/>
    </source>
</evidence>
<dbReference type="PROSITE" id="PS51384">
    <property type="entry name" value="FAD_FR"/>
    <property type="match status" value="1"/>
</dbReference>
<evidence type="ECO:0000256" key="5">
    <source>
        <dbReference type="ARBA" id="ARBA00022827"/>
    </source>
</evidence>